<evidence type="ECO:0000256" key="12">
    <source>
        <dbReference type="ARBA" id="ARBA00023273"/>
    </source>
</evidence>
<evidence type="ECO:0000256" key="20">
    <source>
        <dbReference type="ARBA" id="ARBA00047734"/>
    </source>
</evidence>
<dbReference type="PANTHER" id="PTHR12418:SF19">
    <property type="entry name" value="ACYL-COENZYME A THIOESTERASE THEM4"/>
    <property type="match status" value="1"/>
</dbReference>
<comment type="catalytic activity">
    <reaction evidence="21">
        <text>decanoyl-CoA + H2O = decanoate + CoA + H(+)</text>
        <dbReference type="Rhea" id="RHEA:40059"/>
        <dbReference type="ChEBI" id="CHEBI:15377"/>
        <dbReference type="ChEBI" id="CHEBI:15378"/>
        <dbReference type="ChEBI" id="CHEBI:27689"/>
        <dbReference type="ChEBI" id="CHEBI:57287"/>
        <dbReference type="ChEBI" id="CHEBI:61430"/>
    </reaction>
    <physiologicalReaction direction="left-to-right" evidence="21">
        <dbReference type="Rhea" id="RHEA:40060"/>
    </physiologicalReaction>
</comment>
<feature type="domain" description="Thioesterase" evidence="24">
    <location>
        <begin position="53"/>
        <end position="133"/>
    </location>
</feature>
<name>A0AAE3SFE2_9BACT</name>
<organism evidence="25 26">
    <name type="scientific">Plebeiibacterium sediminum</name>
    <dbReference type="NCBI Taxonomy" id="2992112"/>
    <lineage>
        <taxon>Bacteria</taxon>
        <taxon>Pseudomonadati</taxon>
        <taxon>Bacteroidota</taxon>
        <taxon>Bacteroidia</taxon>
        <taxon>Marinilabiliales</taxon>
        <taxon>Marinilabiliaceae</taxon>
        <taxon>Plebeiibacterium</taxon>
    </lineage>
</organism>
<evidence type="ECO:0000256" key="6">
    <source>
        <dbReference type="ARBA" id="ARBA00022703"/>
    </source>
</evidence>
<comment type="caution">
    <text evidence="25">The sequence shown here is derived from an EMBL/GenBank/DDBJ whole genome shotgun (WGS) entry which is preliminary data.</text>
</comment>
<evidence type="ECO:0000313" key="26">
    <source>
        <dbReference type="Proteomes" id="UP001209229"/>
    </source>
</evidence>
<evidence type="ECO:0000256" key="15">
    <source>
        <dbReference type="ARBA" id="ARBA00038456"/>
    </source>
</evidence>
<evidence type="ECO:0000256" key="22">
    <source>
        <dbReference type="ARBA" id="ARBA00048074"/>
    </source>
</evidence>
<comment type="catalytic activity">
    <reaction evidence="23">
        <text>tetradecanoyl-CoA + H2O = tetradecanoate + CoA + H(+)</text>
        <dbReference type="Rhea" id="RHEA:40119"/>
        <dbReference type="ChEBI" id="CHEBI:15377"/>
        <dbReference type="ChEBI" id="CHEBI:15378"/>
        <dbReference type="ChEBI" id="CHEBI:30807"/>
        <dbReference type="ChEBI" id="CHEBI:57287"/>
        <dbReference type="ChEBI" id="CHEBI:57385"/>
    </reaction>
    <physiologicalReaction direction="left-to-right" evidence="23">
        <dbReference type="Rhea" id="RHEA:40120"/>
    </physiologicalReaction>
</comment>
<sequence>MTKAIQDLYPDDVAHCYGCGKNNPLGLHLKTYLEGEETIAHFTPDSQYTAIPGAVYGGLIASLLDCHGTGSAAAFICMEENIPLEAPLQVRCMTASLKIDYRQMTPLGVELEIKGKLKSISGRKVIVEMTLSANGKVCVTGEILAIRMKK</sequence>
<evidence type="ECO:0000313" key="25">
    <source>
        <dbReference type="EMBL" id="MCW3787333.1"/>
    </source>
</evidence>
<comment type="catalytic activity">
    <reaction evidence="22">
        <text>dodecanoyl-CoA + H2O = dodecanoate + CoA + H(+)</text>
        <dbReference type="Rhea" id="RHEA:30135"/>
        <dbReference type="ChEBI" id="CHEBI:15377"/>
        <dbReference type="ChEBI" id="CHEBI:15378"/>
        <dbReference type="ChEBI" id="CHEBI:18262"/>
        <dbReference type="ChEBI" id="CHEBI:57287"/>
        <dbReference type="ChEBI" id="CHEBI:57375"/>
    </reaction>
    <physiologicalReaction direction="left-to-right" evidence="22">
        <dbReference type="Rhea" id="RHEA:30136"/>
    </physiologicalReaction>
</comment>
<evidence type="ECO:0000256" key="23">
    <source>
        <dbReference type="ARBA" id="ARBA00048180"/>
    </source>
</evidence>
<keyword evidence="10" id="KW-0443">Lipid metabolism</keyword>
<keyword evidence="9" id="KW-0809">Transit peptide</keyword>
<evidence type="ECO:0000256" key="16">
    <source>
        <dbReference type="ARBA" id="ARBA00038848"/>
    </source>
</evidence>
<dbReference type="RefSeq" id="WP_301190898.1">
    <property type="nucleotide sequence ID" value="NZ_JAPDPJ010000027.1"/>
</dbReference>
<dbReference type="InterPro" id="IPR006683">
    <property type="entry name" value="Thioestr_dom"/>
</dbReference>
<dbReference type="SUPFAM" id="SSF54637">
    <property type="entry name" value="Thioesterase/thiol ester dehydrase-isomerase"/>
    <property type="match status" value="1"/>
</dbReference>
<dbReference type="EMBL" id="JAPDPJ010000027">
    <property type="protein sequence ID" value="MCW3787333.1"/>
    <property type="molecule type" value="Genomic_DNA"/>
</dbReference>
<evidence type="ECO:0000256" key="21">
    <source>
        <dbReference type="ARBA" id="ARBA00047969"/>
    </source>
</evidence>
<evidence type="ECO:0000256" key="5">
    <source>
        <dbReference type="ARBA" id="ARBA00022490"/>
    </source>
</evidence>
<dbReference type="Proteomes" id="UP001209229">
    <property type="component" value="Unassembled WGS sequence"/>
</dbReference>
<keyword evidence="26" id="KW-1185">Reference proteome</keyword>
<comment type="catalytic activity">
    <reaction evidence="14">
        <text>(9Z)-octadecenoyl-CoA + H2O = (9Z)-octadecenoate + CoA + H(+)</text>
        <dbReference type="Rhea" id="RHEA:40139"/>
        <dbReference type="ChEBI" id="CHEBI:15377"/>
        <dbReference type="ChEBI" id="CHEBI:15378"/>
        <dbReference type="ChEBI" id="CHEBI:30823"/>
        <dbReference type="ChEBI" id="CHEBI:57287"/>
        <dbReference type="ChEBI" id="CHEBI:57387"/>
    </reaction>
    <physiologicalReaction direction="left-to-right" evidence="14">
        <dbReference type="Rhea" id="RHEA:40140"/>
    </physiologicalReaction>
</comment>
<keyword evidence="12" id="KW-0966">Cell projection</keyword>
<evidence type="ECO:0000256" key="4">
    <source>
        <dbReference type="ARBA" id="ARBA00022475"/>
    </source>
</evidence>
<dbReference type="Gene3D" id="3.10.129.10">
    <property type="entry name" value="Hotdog Thioesterase"/>
    <property type="match status" value="1"/>
</dbReference>
<evidence type="ECO:0000256" key="1">
    <source>
        <dbReference type="ARBA" id="ARBA00004170"/>
    </source>
</evidence>
<reference evidence="25" key="1">
    <citation type="submission" date="2022-10" db="EMBL/GenBank/DDBJ databases">
        <authorList>
            <person name="Yu W.X."/>
        </authorList>
    </citation>
    <scope>NUCLEOTIDE SEQUENCE</scope>
    <source>
        <strain evidence="25">AAT</strain>
    </source>
</reference>
<evidence type="ECO:0000256" key="11">
    <source>
        <dbReference type="ARBA" id="ARBA00023136"/>
    </source>
</evidence>
<comment type="catalytic activity">
    <reaction evidence="19">
        <text>octanoyl-CoA + H2O = octanoate + CoA + H(+)</text>
        <dbReference type="Rhea" id="RHEA:30143"/>
        <dbReference type="ChEBI" id="CHEBI:15377"/>
        <dbReference type="ChEBI" id="CHEBI:15378"/>
        <dbReference type="ChEBI" id="CHEBI:25646"/>
        <dbReference type="ChEBI" id="CHEBI:57287"/>
        <dbReference type="ChEBI" id="CHEBI:57386"/>
    </reaction>
    <physiologicalReaction direction="left-to-right" evidence="19">
        <dbReference type="Rhea" id="RHEA:30144"/>
    </physiologicalReaction>
</comment>
<dbReference type="EC" id="3.1.2.2" evidence="16"/>
<dbReference type="InterPro" id="IPR052365">
    <property type="entry name" value="THEM4/THEM5_acyl-CoA_thioest"/>
</dbReference>
<keyword evidence="6" id="KW-0053">Apoptosis</keyword>
<dbReference type="Pfam" id="PF03061">
    <property type="entry name" value="4HBT"/>
    <property type="match status" value="1"/>
</dbReference>
<dbReference type="GO" id="GO:0016020">
    <property type="term" value="C:membrane"/>
    <property type="evidence" value="ECO:0007669"/>
    <property type="project" value="UniProtKB-SubCell"/>
</dbReference>
<evidence type="ECO:0000256" key="8">
    <source>
        <dbReference type="ARBA" id="ARBA00022832"/>
    </source>
</evidence>
<dbReference type="CDD" id="cd03443">
    <property type="entry name" value="PaaI_thioesterase"/>
    <property type="match status" value="1"/>
</dbReference>
<evidence type="ECO:0000256" key="3">
    <source>
        <dbReference type="ARBA" id="ARBA00004632"/>
    </source>
</evidence>
<evidence type="ECO:0000256" key="17">
    <source>
        <dbReference type="ARBA" id="ARBA00040123"/>
    </source>
</evidence>
<evidence type="ECO:0000256" key="9">
    <source>
        <dbReference type="ARBA" id="ARBA00022946"/>
    </source>
</evidence>
<comment type="similarity">
    <text evidence="15">Belongs to the THEM4/THEM5 thioesterase family.</text>
</comment>
<evidence type="ECO:0000256" key="14">
    <source>
        <dbReference type="ARBA" id="ARBA00037002"/>
    </source>
</evidence>
<comment type="subcellular location">
    <subcellularLocation>
        <location evidence="3">Cell projection</location>
        <location evidence="3">Ruffle membrane</location>
    </subcellularLocation>
    <subcellularLocation>
        <location evidence="2">Cytoplasm</location>
    </subcellularLocation>
    <subcellularLocation>
        <location evidence="1">Membrane</location>
        <topology evidence="1">Peripheral membrane protein</topology>
    </subcellularLocation>
</comment>
<dbReference type="GO" id="GO:0005737">
    <property type="term" value="C:cytoplasm"/>
    <property type="evidence" value="ECO:0007669"/>
    <property type="project" value="UniProtKB-SubCell"/>
</dbReference>
<gene>
    <name evidence="25" type="ORF">OM075_12705</name>
</gene>
<proteinExistence type="inferred from homology"/>
<evidence type="ECO:0000256" key="19">
    <source>
        <dbReference type="ARBA" id="ARBA00047588"/>
    </source>
</evidence>
<dbReference type="GO" id="GO:0016790">
    <property type="term" value="F:thiolester hydrolase activity"/>
    <property type="evidence" value="ECO:0007669"/>
    <property type="project" value="UniProtKB-ARBA"/>
</dbReference>
<keyword evidence="8" id="KW-0276">Fatty acid metabolism</keyword>
<evidence type="ECO:0000256" key="13">
    <source>
        <dbReference type="ARBA" id="ARBA00035852"/>
    </source>
</evidence>
<keyword evidence="11" id="KW-0472">Membrane</keyword>
<evidence type="ECO:0000259" key="24">
    <source>
        <dbReference type="Pfam" id="PF03061"/>
    </source>
</evidence>
<evidence type="ECO:0000256" key="2">
    <source>
        <dbReference type="ARBA" id="ARBA00004496"/>
    </source>
</evidence>
<keyword evidence="7" id="KW-0378">Hydrolase</keyword>
<evidence type="ECO:0000256" key="7">
    <source>
        <dbReference type="ARBA" id="ARBA00022801"/>
    </source>
</evidence>
<accession>A0AAE3SFE2</accession>
<comment type="catalytic activity">
    <reaction evidence="20">
        <text>hexadecanoyl-CoA + H2O = hexadecanoate + CoA + H(+)</text>
        <dbReference type="Rhea" id="RHEA:16645"/>
        <dbReference type="ChEBI" id="CHEBI:7896"/>
        <dbReference type="ChEBI" id="CHEBI:15377"/>
        <dbReference type="ChEBI" id="CHEBI:15378"/>
        <dbReference type="ChEBI" id="CHEBI:57287"/>
        <dbReference type="ChEBI" id="CHEBI:57379"/>
        <dbReference type="EC" id="3.1.2.2"/>
    </reaction>
    <physiologicalReaction direction="left-to-right" evidence="20">
        <dbReference type="Rhea" id="RHEA:16646"/>
    </physiologicalReaction>
</comment>
<dbReference type="InterPro" id="IPR029069">
    <property type="entry name" value="HotDog_dom_sf"/>
</dbReference>
<keyword evidence="4" id="KW-1003">Cell membrane</keyword>
<dbReference type="AlphaFoldDB" id="A0AAE3SFE2"/>
<evidence type="ECO:0000256" key="10">
    <source>
        <dbReference type="ARBA" id="ARBA00023098"/>
    </source>
</evidence>
<keyword evidence="5" id="KW-0963">Cytoplasm</keyword>
<protein>
    <recommendedName>
        <fullName evidence="17">Acyl-coenzyme A thioesterase THEM4</fullName>
        <ecNumber evidence="16">3.1.2.2</ecNumber>
    </recommendedName>
    <alternativeName>
        <fullName evidence="18">Thioesterase superfamily member 4</fullName>
    </alternativeName>
</protein>
<dbReference type="GO" id="GO:0006631">
    <property type="term" value="P:fatty acid metabolic process"/>
    <property type="evidence" value="ECO:0007669"/>
    <property type="project" value="UniProtKB-KW"/>
</dbReference>
<evidence type="ECO:0000256" key="18">
    <source>
        <dbReference type="ARBA" id="ARBA00043210"/>
    </source>
</evidence>
<dbReference type="PANTHER" id="PTHR12418">
    <property type="entry name" value="ACYL-COENZYME A THIOESTERASE THEM4"/>
    <property type="match status" value="1"/>
</dbReference>
<comment type="catalytic activity">
    <reaction evidence="13">
        <text>(5Z,8Z,11Z,14Z)-eicosatetraenoyl-CoA + H2O = (5Z,8Z,11Z,14Z)-eicosatetraenoate + CoA + H(+)</text>
        <dbReference type="Rhea" id="RHEA:40151"/>
        <dbReference type="ChEBI" id="CHEBI:15377"/>
        <dbReference type="ChEBI" id="CHEBI:15378"/>
        <dbReference type="ChEBI" id="CHEBI:32395"/>
        <dbReference type="ChEBI" id="CHEBI:57287"/>
        <dbReference type="ChEBI" id="CHEBI:57368"/>
    </reaction>
    <physiologicalReaction direction="left-to-right" evidence="13">
        <dbReference type="Rhea" id="RHEA:40152"/>
    </physiologicalReaction>
</comment>